<dbReference type="SUPFAM" id="SSF48403">
    <property type="entry name" value="Ankyrin repeat"/>
    <property type="match status" value="1"/>
</dbReference>
<evidence type="ECO:0000313" key="3">
    <source>
        <dbReference type="Proteomes" id="UP001629113"/>
    </source>
</evidence>
<reference evidence="2 3" key="1">
    <citation type="submission" date="2024-06" db="EMBL/GenBank/DDBJ databases">
        <title>Complete genome of Phlyctema vagabunda strain 19-DSS-EL-015.</title>
        <authorList>
            <person name="Fiorenzani C."/>
        </authorList>
    </citation>
    <scope>NUCLEOTIDE SEQUENCE [LARGE SCALE GENOMIC DNA]</scope>
    <source>
        <strain evidence="2 3">19-DSS-EL-015</strain>
    </source>
</reference>
<dbReference type="InterPro" id="IPR052050">
    <property type="entry name" value="SecEffector_AnkRepeat"/>
</dbReference>
<accession>A0ABR4PP68</accession>
<dbReference type="InterPro" id="IPR036770">
    <property type="entry name" value="Ankyrin_rpt-contain_sf"/>
</dbReference>
<dbReference type="Gene3D" id="1.25.40.20">
    <property type="entry name" value="Ankyrin repeat-containing domain"/>
    <property type="match status" value="2"/>
</dbReference>
<evidence type="ECO:0000256" key="1">
    <source>
        <dbReference type="SAM" id="MobiDB-lite"/>
    </source>
</evidence>
<dbReference type="PANTHER" id="PTHR46586:SF3">
    <property type="entry name" value="ANKYRIN REPEAT-CONTAINING PROTEIN"/>
    <property type="match status" value="1"/>
</dbReference>
<sequence length="415" mass="45353">MDRIASPQQLQRLHEIARDLGAELTEDTLPLSPPRQRPTFKVPDDDRKADAVLGQSRIELSQVQSRPKGLRRAFSTTKLSGSHSYEEIYIALTRVIEENDLIGVAEVLLDRFRQLGGDINVARRASTGLIKKIRNADSPEERGHLLESATDKGRVDAVQLFAPDADQPSLNESLRIALQRKNLAITEVLLQYGANASVHQQIFQKAASNGEVELLKLMLRAPQRIPEHCVTRSLLHATANGSLLAVQLLVTAGAKGDHDGAAAFINAVEMDRIDLVAAILVGPSPPSPVSIDLGLKTALAARSNNFMERYNIIELLLCAGPFGHAKDEGLVKATLFANLELIQLFLWYQADINYHGGSAIASAIQRNRADIFGILLQEQGLKTEVASELVASISRIGPSAERLSLLEKVRNPPHI</sequence>
<comment type="caution">
    <text evidence="2">The sequence shown here is derived from an EMBL/GenBank/DDBJ whole genome shotgun (WGS) entry which is preliminary data.</text>
</comment>
<keyword evidence="3" id="KW-1185">Reference proteome</keyword>
<dbReference type="PANTHER" id="PTHR46586">
    <property type="entry name" value="ANKYRIN REPEAT-CONTAINING PROTEIN"/>
    <property type="match status" value="1"/>
</dbReference>
<proteinExistence type="predicted"/>
<feature type="region of interest" description="Disordered" evidence="1">
    <location>
        <begin position="24"/>
        <end position="44"/>
    </location>
</feature>
<organism evidence="2 3">
    <name type="scientific">Phlyctema vagabunda</name>
    <dbReference type="NCBI Taxonomy" id="108571"/>
    <lineage>
        <taxon>Eukaryota</taxon>
        <taxon>Fungi</taxon>
        <taxon>Dikarya</taxon>
        <taxon>Ascomycota</taxon>
        <taxon>Pezizomycotina</taxon>
        <taxon>Leotiomycetes</taxon>
        <taxon>Helotiales</taxon>
        <taxon>Dermateaceae</taxon>
        <taxon>Phlyctema</taxon>
    </lineage>
</organism>
<dbReference type="Proteomes" id="UP001629113">
    <property type="component" value="Unassembled WGS sequence"/>
</dbReference>
<evidence type="ECO:0008006" key="4">
    <source>
        <dbReference type="Google" id="ProtNLM"/>
    </source>
</evidence>
<gene>
    <name evidence="2" type="ORF">PVAG01_04396</name>
</gene>
<protein>
    <recommendedName>
        <fullName evidence="4">Ankyrin repeat protein</fullName>
    </recommendedName>
</protein>
<dbReference type="EMBL" id="JBFCZG010000003">
    <property type="protein sequence ID" value="KAL3425115.1"/>
    <property type="molecule type" value="Genomic_DNA"/>
</dbReference>
<evidence type="ECO:0000313" key="2">
    <source>
        <dbReference type="EMBL" id="KAL3425115.1"/>
    </source>
</evidence>
<name>A0ABR4PP68_9HELO</name>